<dbReference type="EMBL" id="LWDE02001316">
    <property type="protein sequence ID" value="KAE8241586.1"/>
    <property type="molecule type" value="Genomic_DNA"/>
</dbReference>
<comment type="caution">
    <text evidence="2">The sequence shown here is derived from an EMBL/GenBank/DDBJ whole genome shotgun (WGS) entry which is preliminary data.</text>
</comment>
<evidence type="ECO:0000313" key="2">
    <source>
        <dbReference type="EMBL" id="KAE8241586.1"/>
    </source>
</evidence>
<feature type="compositionally biased region" description="Low complexity" evidence="1">
    <location>
        <begin position="11"/>
        <end position="23"/>
    </location>
</feature>
<evidence type="ECO:0000313" key="3">
    <source>
        <dbReference type="Proteomes" id="UP000077684"/>
    </source>
</evidence>
<protein>
    <submittedName>
        <fullName evidence="2">Uncharacterized protein</fullName>
    </submittedName>
</protein>
<accession>A0A8X7MN24</accession>
<evidence type="ECO:0000256" key="1">
    <source>
        <dbReference type="SAM" id="MobiDB-lite"/>
    </source>
</evidence>
<gene>
    <name evidence="2" type="ORF">A4X06_0g7481</name>
</gene>
<keyword evidence="3" id="KW-1185">Reference proteome</keyword>
<proteinExistence type="predicted"/>
<name>A0A8X7MN24_9BASI</name>
<feature type="region of interest" description="Disordered" evidence="1">
    <location>
        <begin position="1"/>
        <end position="23"/>
    </location>
</feature>
<organism evidence="2 3">
    <name type="scientific">Tilletia controversa</name>
    <name type="common">dwarf bunt fungus</name>
    <dbReference type="NCBI Taxonomy" id="13291"/>
    <lineage>
        <taxon>Eukaryota</taxon>
        <taxon>Fungi</taxon>
        <taxon>Dikarya</taxon>
        <taxon>Basidiomycota</taxon>
        <taxon>Ustilaginomycotina</taxon>
        <taxon>Exobasidiomycetes</taxon>
        <taxon>Tilletiales</taxon>
        <taxon>Tilletiaceae</taxon>
        <taxon>Tilletia</taxon>
    </lineage>
</organism>
<feature type="region of interest" description="Disordered" evidence="1">
    <location>
        <begin position="123"/>
        <end position="144"/>
    </location>
</feature>
<dbReference type="Proteomes" id="UP000077684">
    <property type="component" value="Unassembled WGS sequence"/>
</dbReference>
<reference evidence="2" key="2">
    <citation type="journal article" date="2019" name="IMA Fungus">
        <title>Genome sequencing and comparison of five Tilletia species to identify candidate genes for the detection of regulated species infecting wheat.</title>
        <authorList>
            <person name="Nguyen H.D.T."/>
            <person name="Sultana T."/>
            <person name="Kesanakurti P."/>
            <person name="Hambleton S."/>
        </authorList>
    </citation>
    <scope>NUCLEOTIDE SEQUENCE</scope>
    <source>
        <strain evidence="2">DAOMC 236426</strain>
    </source>
</reference>
<dbReference type="AlphaFoldDB" id="A0A8X7MN24"/>
<reference evidence="2" key="1">
    <citation type="submission" date="2016-04" db="EMBL/GenBank/DDBJ databases">
        <authorList>
            <person name="Nguyen H.D."/>
            <person name="Samba Siva P."/>
            <person name="Cullis J."/>
            <person name="Levesque C.A."/>
            <person name="Hambleton S."/>
        </authorList>
    </citation>
    <scope>NUCLEOTIDE SEQUENCE</scope>
    <source>
        <strain evidence="2">DAOMC 236426</strain>
    </source>
</reference>
<sequence length="198" mass="21598">MEHSFNHHSPPRSAAPAADLADSPKVLVSRRDYELLREDYRSLRTENTTLRTQLHERLTHPVPAPPSSTYMSTIPARPGLTQAYTARTVAPDSASLLSAPAHHAAQRLRGLGLQAGPVRAKDLPGVDARSPDSGAALRSPPSEIRPAPCSARFRVIRWRALRAPSKSRLRTRLYSVLRIFFTGGLRAPQNSSADSGVS</sequence>